<feature type="transmembrane region" description="Helical" evidence="1">
    <location>
        <begin position="212"/>
        <end position="232"/>
    </location>
</feature>
<keyword evidence="1" id="KW-0812">Transmembrane</keyword>
<evidence type="ECO:0000256" key="1">
    <source>
        <dbReference type="SAM" id="Phobius"/>
    </source>
</evidence>
<feature type="transmembrane region" description="Helical" evidence="1">
    <location>
        <begin position="80"/>
        <end position="99"/>
    </location>
</feature>
<accession>A0ABV8AL16</accession>
<dbReference type="RefSeq" id="WP_386099883.1">
    <property type="nucleotide sequence ID" value="NZ_JBHSAT010000004.1"/>
</dbReference>
<sequence>MRDFFLDNYSFFTKVVEIIPALVGLFVFKKFKAYKIKYLIYFLFFVLFVEFVSMYPQLIYDGHLKTLGNLVKGTVFQRNYWWYTIMWNSIGGLFYSLYFSWQLNNTTFKSILKWLQLIFVVTTVVDLSLNWQDLFNQGSDYAIFFSAILIIISVVFYFIEILTNEKLISFHKSINFYIACILLIWFVITTPLKFYNGYYRVSDWDYIFLQYAIYFIANFMMYIGYALLLILCKPQPHDA</sequence>
<feature type="transmembrane region" description="Helical" evidence="1">
    <location>
        <begin position="174"/>
        <end position="192"/>
    </location>
</feature>
<feature type="transmembrane region" description="Helical" evidence="1">
    <location>
        <begin position="111"/>
        <end position="129"/>
    </location>
</feature>
<dbReference type="Proteomes" id="UP001595812">
    <property type="component" value="Unassembled WGS sequence"/>
</dbReference>
<feature type="transmembrane region" description="Helical" evidence="1">
    <location>
        <begin position="40"/>
        <end position="60"/>
    </location>
</feature>
<evidence type="ECO:0000313" key="3">
    <source>
        <dbReference type="Proteomes" id="UP001595812"/>
    </source>
</evidence>
<proteinExistence type="predicted"/>
<organism evidence="2 3">
    <name type="scientific">Winogradskyella maritima</name>
    <dbReference type="NCBI Taxonomy" id="1517766"/>
    <lineage>
        <taxon>Bacteria</taxon>
        <taxon>Pseudomonadati</taxon>
        <taxon>Bacteroidota</taxon>
        <taxon>Flavobacteriia</taxon>
        <taxon>Flavobacteriales</taxon>
        <taxon>Flavobacteriaceae</taxon>
        <taxon>Winogradskyella</taxon>
    </lineage>
</organism>
<gene>
    <name evidence="2" type="ORF">ACFOSX_09630</name>
</gene>
<feature type="transmembrane region" description="Helical" evidence="1">
    <location>
        <begin position="12"/>
        <end position="28"/>
    </location>
</feature>
<keyword evidence="1" id="KW-1133">Transmembrane helix</keyword>
<comment type="caution">
    <text evidence="2">The sequence shown here is derived from an EMBL/GenBank/DDBJ whole genome shotgun (WGS) entry which is preliminary data.</text>
</comment>
<evidence type="ECO:0000313" key="2">
    <source>
        <dbReference type="EMBL" id="MFC3877491.1"/>
    </source>
</evidence>
<dbReference type="EMBL" id="JBHSAT010000004">
    <property type="protein sequence ID" value="MFC3877491.1"/>
    <property type="molecule type" value="Genomic_DNA"/>
</dbReference>
<name>A0ABV8AL16_9FLAO</name>
<reference evidence="3" key="1">
    <citation type="journal article" date="2019" name="Int. J. Syst. Evol. Microbiol.">
        <title>The Global Catalogue of Microorganisms (GCM) 10K type strain sequencing project: providing services to taxonomists for standard genome sequencing and annotation.</title>
        <authorList>
            <consortium name="The Broad Institute Genomics Platform"/>
            <consortium name="The Broad Institute Genome Sequencing Center for Infectious Disease"/>
            <person name="Wu L."/>
            <person name="Ma J."/>
        </authorList>
    </citation>
    <scope>NUCLEOTIDE SEQUENCE [LARGE SCALE GENOMIC DNA]</scope>
    <source>
        <strain evidence="3">CECT 8979</strain>
    </source>
</reference>
<protein>
    <submittedName>
        <fullName evidence="2">Uncharacterized protein</fullName>
    </submittedName>
</protein>
<keyword evidence="1" id="KW-0472">Membrane</keyword>
<keyword evidence="3" id="KW-1185">Reference proteome</keyword>
<feature type="transmembrane region" description="Helical" evidence="1">
    <location>
        <begin position="141"/>
        <end position="162"/>
    </location>
</feature>